<keyword evidence="1" id="KW-0808">Transferase</keyword>
<keyword evidence="4" id="KW-0067">ATP-binding</keyword>
<evidence type="ECO:0000256" key="4">
    <source>
        <dbReference type="ARBA" id="ARBA00022840"/>
    </source>
</evidence>
<sequence>MLEAQKEWERIAQSTAGWGFSPGTFGELVQGEIGGIPFLITLPIAWGTRATFVSAPGYPLEVWPSHRRKARRAVEMLLTAWEKPIEGVLMIQSTLPVGKGMASSSADIVAACRAVAAHFGRYLPPARIAEISAAIEPTDGIMYDGVVAFDPIRGKLLERLGAPPAMVIVGVLGHGRINTEDHHRRRLDYEPEQERRIQEALDYARAGIKTRDAKLLGQAGRISAEVARERESDPSLDELLQIADDEACGVIIAHSGTVRGVLVSSTVSRVTLRRLEQRLWRLDTGPVYQIGVANPRVGTLSGRLR</sequence>
<gene>
    <name evidence="6" type="ORF">C7B45_04580</name>
</gene>
<keyword evidence="2" id="KW-0547">Nucleotide-binding</keyword>
<dbReference type="Gene3D" id="3.30.230.10">
    <property type="match status" value="1"/>
</dbReference>
<dbReference type="Proteomes" id="UP000241848">
    <property type="component" value="Unassembled WGS sequence"/>
</dbReference>
<evidence type="ECO:0000313" key="6">
    <source>
        <dbReference type="EMBL" id="PSR23054.1"/>
    </source>
</evidence>
<dbReference type="InterPro" id="IPR014721">
    <property type="entry name" value="Ribsml_uS5_D2-typ_fold_subgr"/>
</dbReference>
<comment type="caution">
    <text evidence="6">The sequence shown here is derived from an EMBL/GenBank/DDBJ whole genome shotgun (WGS) entry which is preliminary data.</text>
</comment>
<feature type="domain" description="GHMP kinase N-terminal" evidence="5">
    <location>
        <begin position="70"/>
        <end position="137"/>
    </location>
</feature>
<organism evidence="6 7">
    <name type="scientific">Sulfobacillus acidophilus</name>
    <dbReference type="NCBI Taxonomy" id="53633"/>
    <lineage>
        <taxon>Bacteria</taxon>
        <taxon>Bacillati</taxon>
        <taxon>Bacillota</taxon>
        <taxon>Clostridia</taxon>
        <taxon>Eubacteriales</taxon>
        <taxon>Clostridiales Family XVII. Incertae Sedis</taxon>
        <taxon>Sulfobacillus</taxon>
    </lineage>
</organism>
<evidence type="ECO:0000256" key="3">
    <source>
        <dbReference type="ARBA" id="ARBA00022777"/>
    </source>
</evidence>
<proteinExistence type="predicted"/>
<name>A0A2T2WLD5_9FIRM</name>
<dbReference type="InterPro" id="IPR006204">
    <property type="entry name" value="GHMP_kinase_N_dom"/>
</dbReference>
<accession>A0A2T2WLD5</accession>
<dbReference type="InterPro" id="IPR012363">
    <property type="entry name" value="PduX"/>
</dbReference>
<evidence type="ECO:0000256" key="2">
    <source>
        <dbReference type="ARBA" id="ARBA00022741"/>
    </source>
</evidence>
<dbReference type="AlphaFoldDB" id="A0A2T2WLD5"/>
<reference evidence="6 7" key="1">
    <citation type="journal article" date="2014" name="BMC Genomics">
        <title>Comparison of environmental and isolate Sulfobacillus genomes reveals diverse carbon, sulfur, nitrogen, and hydrogen metabolisms.</title>
        <authorList>
            <person name="Justice N.B."/>
            <person name="Norman A."/>
            <person name="Brown C.T."/>
            <person name="Singh A."/>
            <person name="Thomas B.C."/>
            <person name="Banfield J.F."/>
        </authorList>
    </citation>
    <scope>NUCLEOTIDE SEQUENCE [LARGE SCALE GENOMIC DNA]</scope>
    <source>
        <strain evidence="6">AMDSBA3</strain>
    </source>
</reference>
<dbReference type="PANTHER" id="PTHR43527">
    <property type="entry name" value="4-DIPHOSPHOCYTIDYL-2-C-METHYL-D-ERYTHRITOL KINASE, CHLOROPLASTIC"/>
    <property type="match status" value="1"/>
</dbReference>
<dbReference type="PIRSF" id="PIRSF033887">
    <property type="entry name" value="PduX"/>
    <property type="match status" value="1"/>
</dbReference>
<dbReference type="GO" id="GO:0016301">
    <property type="term" value="F:kinase activity"/>
    <property type="evidence" value="ECO:0007669"/>
    <property type="project" value="UniProtKB-KW"/>
</dbReference>
<evidence type="ECO:0000313" key="7">
    <source>
        <dbReference type="Proteomes" id="UP000241848"/>
    </source>
</evidence>
<dbReference type="PANTHER" id="PTHR43527:SF1">
    <property type="entry name" value="L-THREONINE KINASE"/>
    <property type="match status" value="1"/>
</dbReference>
<evidence type="ECO:0000256" key="1">
    <source>
        <dbReference type="ARBA" id="ARBA00022679"/>
    </source>
</evidence>
<protein>
    <submittedName>
        <fullName evidence="6">GHMP kinase</fullName>
    </submittedName>
</protein>
<evidence type="ECO:0000259" key="5">
    <source>
        <dbReference type="Pfam" id="PF00288"/>
    </source>
</evidence>
<dbReference type="EMBL" id="PXYV01000009">
    <property type="protein sequence ID" value="PSR23054.1"/>
    <property type="molecule type" value="Genomic_DNA"/>
</dbReference>
<dbReference type="GO" id="GO:0005524">
    <property type="term" value="F:ATP binding"/>
    <property type="evidence" value="ECO:0007669"/>
    <property type="project" value="UniProtKB-KW"/>
</dbReference>
<dbReference type="SUPFAM" id="SSF54211">
    <property type="entry name" value="Ribosomal protein S5 domain 2-like"/>
    <property type="match status" value="1"/>
</dbReference>
<dbReference type="Pfam" id="PF00288">
    <property type="entry name" value="GHMP_kinases_N"/>
    <property type="match status" value="1"/>
</dbReference>
<keyword evidence="3 6" id="KW-0418">Kinase</keyword>
<dbReference type="InterPro" id="IPR020568">
    <property type="entry name" value="Ribosomal_Su5_D2-typ_SF"/>
</dbReference>